<dbReference type="RefSeq" id="WP_170035792.1">
    <property type="nucleotide sequence ID" value="NZ_JABDTL010000001.1"/>
</dbReference>
<organism evidence="1 2">
    <name type="scientific">Longimicrobium terrae</name>
    <dbReference type="NCBI Taxonomy" id="1639882"/>
    <lineage>
        <taxon>Bacteria</taxon>
        <taxon>Pseudomonadati</taxon>
        <taxon>Gemmatimonadota</taxon>
        <taxon>Longimicrobiia</taxon>
        <taxon>Longimicrobiales</taxon>
        <taxon>Longimicrobiaceae</taxon>
        <taxon>Longimicrobium</taxon>
    </lineage>
</organism>
<proteinExistence type="predicted"/>
<keyword evidence="2" id="KW-1185">Reference proteome</keyword>
<reference evidence="1 2" key="1">
    <citation type="submission" date="2020-08" db="EMBL/GenBank/DDBJ databases">
        <title>Genomic Encyclopedia of Type Strains, Phase IV (KMG-IV): sequencing the most valuable type-strain genomes for metagenomic binning, comparative biology and taxonomic classification.</title>
        <authorList>
            <person name="Goeker M."/>
        </authorList>
    </citation>
    <scope>NUCLEOTIDE SEQUENCE [LARGE SCALE GENOMIC DNA]</scope>
    <source>
        <strain evidence="1 2">DSM 29007</strain>
    </source>
</reference>
<dbReference type="AlphaFoldDB" id="A0A841GSV9"/>
<accession>A0A841GSV9</accession>
<dbReference type="Proteomes" id="UP000582837">
    <property type="component" value="Unassembled WGS sequence"/>
</dbReference>
<evidence type="ECO:0000313" key="1">
    <source>
        <dbReference type="EMBL" id="MBB6070410.1"/>
    </source>
</evidence>
<protein>
    <submittedName>
        <fullName evidence="1">Uncharacterized protein</fullName>
    </submittedName>
</protein>
<dbReference type="EMBL" id="JACHIA010000004">
    <property type="protein sequence ID" value="MBB6070410.1"/>
    <property type="molecule type" value="Genomic_DNA"/>
</dbReference>
<evidence type="ECO:0000313" key="2">
    <source>
        <dbReference type="Proteomes" id="UP000582837"/>
    </source>
</evidence>
<name>A0A841GSV9_9BACT</name>
<gene>
    <name evidence="1" type="ORF">HNQ61_002029</name>
</gene>
<sequence>MPSASVLVLSALAIMSTGQDSIRFNVHPAEISIGDTVTISWSAPGASSVFITGVGRASRSGLARVVPSEFEVTYVLSAEFDGHAEVRSSTVRVNGARGDGPDVSEMTFPYTRRCGTVSRSVNHVRERIYTVFQDSLWIEPVERRGDLDEIILETRNGSSRVIAPSPERRVRLRRVYFRVRIAPTLRDGRVNCSISSFVQFQRAGESTWYPEPDDSELHPRAAVYLIDRIRND</sequence>
<comment type="caution">
    <text evidence="1">The sequence shown here is derived from an EMBL/GenBank/DDBJ whole genome shotgun (WGS) entry which is preliminary data.</text>
</comment>